<proteinExistence type="predicted"/>
<accession>Q6IKX1</accession>
<gene>
    <name evidence="1" type="ORF">HDC11209</name>
</gene>
<protein>
    <submittedName>
        <fullName evidence="1">HDC11209</fullName>
    </submittedName>
</protein>
<reference evidence="1" key="1">
    <citation type="journal article" date="2003" name="Genome Biol.">
        <title>An integrated gene annotation and transcriptional profiling approach towards the full gene content of the Drosophila genome.</title>
        <authorList>
            <person name="Hild M."/>
            <person name="Beckmann B."/>
            <person name="Haas S.A."/>
            <person name="Koch B."/>
            <person name="Solovyev V."/>
            <person name="Busold C."/>
            <person name="Fellenberg K."/>
            <person name="Boutros M."/>
            <person name="Vingron M."/>
            <person name="Sauer F."/>
            <person name="Hoheisel J.D."/>
            <person name="Paro R."/>
        </authorList>
    </citation>
    <scope>NUCLEOTIDE SEQUENCE</scope>
</reference>
<dbReference type="EMBL" id="BK002245">
    <property type="protein sequence ID" value="DAA03088.1"/>
    <property type="molecule type" value="Genomic_DNA"/>
</dbReference>
<organism evidence="1">
    <name type="scientific">Drosophila melanogaster</name>
    <name type="common">Fruit fly</name>
    <dbReference type="NCBI Taxonomy" id="7227"/>
    <lineage>
        <taxon>Eukaryota</taxon>
        <taxon>Metazoa</taxon>
        <taxon>Ecdysozoa</taxon>
        <taxon>Arthropoda</taxon>
        <taxon>Hexapoda</taxon>
        <taxon>Insecta</taxon>
        <taxon>Pterygota</taxon>
        <taxon>Neoptera</taxon>
        <taxon>Endopterygota</taxon>
        <taxon>Diptera</taxon>
        <taxon>Brachycera</taxon>
        <taxon>Muscomorpha</taxon>
        <taxon>Ephydroidea</taxon>
        <taxon>Drosophilidae</taxon>
        <taxon>Drosophila</taxon>
        <taxon>Sophophora</taxon>
    </lineage>
</organism>
<evidence type="ECO:0000313" key="1">
    <source>
        <dbReference type="EMBL" id="DAA03088.1"/>
    </source>
</evidence>
<sequence>MQLSIIFSSKHKTIQDLGAVTGEYSSGVVFHRLVGRTLIGICRLGRQLARPDPKHATQNFNPNFARQLITTWRLALICQNRLSSITAHLSKVKIERKGPHTSCYITSRHDITDRWGWGYFGEPKQKHKQNQIQIRIQSRRQSLELCSAHTEDVLNPLNPNIPIEHPLRQRSPTPDDGKSKSALSYLTSQWLRQTPAKSSARSAACCPNNCVNNNDAFPTPLFRFSVFPLRHKHPAEETWPQVVGFPFNFNLPGSWLWLCEEGLQSEEA</sequence>
<name>Q6IKX1_DROME</name>
<dbReference type="AlphaFoldDB" id="Q6IKX1"/>